<name>A0A6S6TZF8_9BACT</name>
<dbReference type="Pfam" id="PF01595">
    <property type="entry name" value="CNNM"/>
    <property type="match status" value="1"/>
</dbReference>
<dbReference type="Gene3D" id="3.10.580.10">
    <property type="entry name" value="CBS-domain"/>
    <property type="match status" value="1"/>
</dbReference>
<feature type="domain" description="CNNM transmembrane" evidence="11">
    <location>
        <begin position="1"/>
        <end position="179"/>
    </location>
</feature>
<evidence type="ECO:0000313" key="12">
    <source>
        <dbReference type="EMBL" id="CAA6821833.1"/>
    </source>
</evidence>
<feature type="transmembrane region" description="Helical" evidence="9">
    <location>
        <begin position="83"/>
        <end position="103"/>
    </location>
</feature>
<keyword evidence="3" id="KW-0677">Repeat</keyword>
<dbReference type="SUPFAM" id="SSF54631">
    <property type="entry name" value="CBS-domain pair"/>
    <property type="match status" value="1"/>
</dbReference>
<evidence type="ECO:0000259" key="10">
    <source>
        <dbReference type="PROSITE" id="PS51371"/>
    </source>
</evidence>
<proteinExistence type="predicted"/>
<gene>
    <name evidence="12" type="ORF">HELGO_WM714</name>
</gene>
<feature type="domain" description="CBS" evidence="10">
    <location>
        <begin position="263"/>
        <end position="321"/>
    </location>
</feature>
<evidence type="ECO:0000256" key="5">
    <source>
        <dbReference type="ARBA" id="ARBA00023122"/>
    </source>
</evidence>
<dbReference type="CDD" id="cd04590">
    <property type="entry name" value="CBS_pair_CorC_HlyC_assoc"/>
    <property type="match status" value="1"/>
</dbReference>
<dbReference type="InterPro" id="IPR000644">
    <property type="entry name" value="CBS_dom"/>
</dbReference>
<dbReference type="InterPro" id="IPR046342">
    <property type="entry name" value="CBS_dom_sf"/>
</dbReference>
<protein>
    <recommendedName>
        <fullName evidence="13">Transporter</fullName>
    </recommendedName>
</protein>
<dbReference type="InterPro" id="IPR044751">
    <property type="entry name" value="Ion_transp-like_CBS"/>
</dbReference>
<sequence>MDLLILYFLAAVLISFVCSVLESVLLSVNMPYISVLEKEKPKVGALLKYHKTNIHKSIASILILNTIANTLGAAAVGAQAESIYGIGAVFYVSIVLTFAILFFSEIIPKTIGATYWKTLAPTAAYVIQFFIWITYPIILLTLFVTKRISKDDEGMSLTKAELIESTLLSEDEGVLDEKESDVIENILLLDKIRIEEILTPRTVVFALDGSRSIKDIVESEPAIFKFSRVPVFDGTIENITGMVMTKKIFKQALQDDTAALETIQKDIYKINENIPVSMALDLFIKKKEHMFLVQDSYDQTEGIVTLEDCVETILGVEIVDESDSDADMREVAKRKMRLKRRFENGGDAEK</sequence>
<keyword evidence="4 8" id="KW-1133">Transmembrane helix</keyword>
<dbReference type="PROSITE" id="PS51846">
    <property type="entry name" value="CNNM"/>
    <property type="match status" value="1"/>
</dbReference>
<dbReference type="PANTHER" id="PTHR22777:SF4">
    <property type="entry name" value="UPF0053 PROTEIN SLL1254"/>
    <property type="match status" value="1"/>
</dbReference>
<evidence type="ECO:0008006" key="13">
    <source>
        <dbReference type="Google" id="ProtNLM"/>
    </source>
</evidence>
<feature type="transmembrane region" description="Helical" evidence="9">
    <location>
        <begin position="123"/>
        <end position="145"/>
    </location>
</feature>
<feature type="transmembrane region" description="Helical" evidence="9">
    <location>
        <begin position="57"/>
        <end position="76"/>
    </location>
</feature>
<evidence type="ECO:0000256" key="6">
    <source>
        <dbReference type="ARBA" id="ARBA00023136"/>
    </source>
</evidence>
<evidence type="ECO:0000259" key="11">
    <source>
        <dbReference type="PROSITE" id="PS51846"/>
    </source>
</evidence>
<evidence type="ECO:0000256" key="4">
    <source>
        <dbReference type="ARBA" id="ARBA00022989"/>
    </source>
</evidence>
<keyword evidence="6 8" id="KW-0472">Membrane</keyword>
<evidence type="ECO:0000256" key="9">
    <source>
        <dbReference type="SAM" id="Phobius"/>
    </source>
</evidence>
<dbReference type="AlphaFoldDB" id="A0A6S6TZF8"/>
<evidence type="ECO:0000256" key="1">
    <source>
        <dbReference type="ARBA" id="ARBA00004141"/>
    </source>
</evidence>
<dbReference type="PANTHER" id="PTHR22777">
    <property type="entry name" value="HEMOLYSIN-RELATED"/>
    <property type="match status" value="1"/>
</dbReference>
<evidence type="ECO:0000256" key="2">
    <source>
        <dbReference type="ARBA" id="ARBA00022692"/>
    </source>
</evidence>
<keyword evidence="5 7" id="KW-0129">CBS domain</keyword>
<evidence type="ECO:0000256" key="3">
    <source>
        <dbReference type="ARBA" id="ARBA00022737"/>
    </source>
</evidence>
<dbReference type="PROSITE" id="PS51371">
    <property type="entry name" value="CBS"/>
    <property type="match status" value="1"/>
</dbReference>
<reference evidence="12" key="1">
    <citation type="submission" date="2020-01" db="EMBL/GenBank/DDBJ databases">
        <authorList>
            <person name="Meier V. D."/>
            <person name="Meier V D."/>
        </authorList>
    </citation>
    <scope>NUCLEOTIDE SEQUENCE</scope>
    <source>
        <strain evidence="12">HLG_WM_MAG_01</strain>
    </source>
</reference>
<dbReference type="GO" id="GO:0005886">
    <property type="term" value="C:plasma membrane"/>
    <property type="evidence" value="ECO:0007669"/>
    <property type="project" value="TreeGrafter"/>
</dbReference>
<evidence type="ECO:0000256" key="7">
    <source>
        <dbReference type="PROSITE-ProRule" id="PRU00703"/>
    </source>
</evidence>
<dbReference type="Pfam" id="PF00571">
    <property type="entry name" value="CBS"/>
    <property type="match status" value="1"/>
</dbReference>
<keyword evidence="2 8" id="KW-0812">Transmembrane</keyword>
<evidence type="ECO:0000256" key="8">
    <source>
        <dbReference type="PROSITE-ProRule" id="PRU01193"/>
    </source>
</evidence>
<organism evidence="12">
    <name type="scientific">uncultured Sulfurovum sp</name>
    <dbReference type="NCBI Taxonomy" id="269237"/>
    <lineage>
        <taxon>Bacteria</taxon>
        <taxon>Pseudomonadati</taxon>
        <taxon>Campylobacterota</taxon>
        <taxon>Epsilonproteobacteria</taxon>
        <taxon>Campylobacterales</taxon>
        <taxon>Sulfurovaceae</taxon>
        <taxon>Sulfurovum</taxon>
        <taxon>environmental samples</taxon>
    </lineage>
</organism>
<dbReference type="EMBL" id="CACVAS010000117">
    <property type="protein sequence ID" value="CAA6821833.1"/>
    <property type="molecule type" value="Genomic_DNA"/>
</dbReference>
<accession>A0A6S6TZF8</accession>
<dbReference type="InterPro" id="IPR002550">
    <property type="entry name" value="CNNM"/>
</dbReference>
<comment type="subcellular location">
    <subcellularLocation>
        <location evidence="1">Membrane</location>
        <topology evidence="1">Multi-pass membrane protein</topology>
    </subcellularLocation>
</comment>